<evidence type="ECO:0000313" key="7">
    <source>
        <dbReference type="Proteomes" id="UP000023268"/>
    </source>
</evidence>
<sequence>MNTPLLHVQGLVKRYRRGWLQPQTTFELQADFRIDGPTILGVMGANGAGKTTLFELITGGNQPSAGRVLVNGQDIHRTRYEERDRVAQHYHQSYQLRAFRRTRPSFMLERALSSRALVHLFDEPQFNTQDGYIGFMLDFFRRLRSEGRLVVLCLHPNEPVHLEILAEVCERFVFVQKDSQRVSRLTFADDLPSLSRQAAVAAYLGHLAPACGA</sequence>
<feature type="domain" description="AAA+ ATPase" evidence="5">
    <location>
        <begin position="36"/>
        <end position="178"/>
    </location>
</feature>
<comment type="caution">
    <text evidence="6">The sequence shown here is derived from an EMBL/GenBank/DDBJ whole genome shotgun (WGS) entry which is preliminary data.</text>
</comment>
<dbReference type="PANTHER" id="PTHR42939:SF1">
    <property type="entry name" value="ABC TRANSPORTER ATP-BINDING PROTEIN ALBC-RELATED"/>
    <property type="match status" value="1"/>
</dbReference>
<dbReference type="Pfam" id="PF00005">
    <property type="entry name" value="ABC_tran"/>
    <property type="match status" value="1"/>
</dbReference>
<keyword evidence="2" id="KW-0472">Membrane</keyword>
<evidence type="ECO:0000256" key="4">
    <source>
        <dbReference type="ARBA" id="ARBA00022840"/>
    </source>
</evidence>
<dbReference type="InterPro" id="IPR003593">
    <property type="entry name" value="AAA+_ATPase"/>
</dbReference>
<keyword evidence="3" id="KW-0547">Nucleotide-binding</keyword>
<evidence type="ECO:0000256" key="2">
    <source>
        <dbReference type="ARBA" id="ARBA00022475"/>
    </source>
</evidence>
<keyword evidence="4" id="KW-0067">ATP-binding</keyword>
<keyword evidence="1" id="KW-0813">Transport</keyword>
<proteinExistence type="predicted"/>
<gene>
    <name evidence="6" type="ORF">AZ34_09475</name>
</gene>
<dbReference type="PANTHER" id="PTHR42939">
    <property type="entry name" value="ABC TRANSPORTER ATP-BINDING PROTEIN ALBC-RELATED"/>
    <property type="match status" value="1"/>
</dbReference>
<dbReference type="SUPFAM" id="SSF52540">
    <property type="entry name" value="P-loop containing nucleoside triphosphate hydrolases"/>
    <property type="match status" value="1"/>
</dbReference>
<keyword evidence="2" id="KW-1003">Cell membrane</keyword>
<dbReference type="Proteomes" id="UP000023268">
    <property type="component" value="Unassembled WGS sequence"/>
</dbReference>
<dbReference type="InterPro" id="IPR051782">
    <property type="entry name" value="ABC_Transporter_VariousFunc"/>
</dbReference>
<dbReference type="AlphaFoldDB" id="A0A016XHA0"/>
<dbReference type="InterPro" id="IPR027417">
    <property type="entry name" value="P-loop_NTPase"/>
</dbReference>
<reference evidence="6 7" key="1">
    <citation type="submission" date="2014-02" db="EMBL/GenBank/DDBJ databases">
        <title>Draft Genome of Hylemonella gracilis isolated from the Niagara River.</title>
        <authorList>
            <person name="Pawlowski D.R."/>
            <person name="Koudelka G.B."/>
        </authorList>
    </citation>
    <scope>NUCLEOTIDE SEQUENCE [LARGE SCALE GENOMIC DNA]</scope>
    <source>
        <strain evidence="6 7">Niagara R</strain>
    </source>
</reference>
<evidence type="ECO:0000313" key="6">
    <source>
        <dbReference type="EMBL" id="EYC51290.1"/>
    </source>
</evidence>
<dbReference type="InterPro" id="IPR003439">
    <property type="entry name" value="ABC_transporter-like_ATP-bd"/>
</dbReference>
<dbReference type="STRING" id="1458275.AZ34_09475"/>
<evidence type="ECO:0000256" key="1">
    <source>
        <dbReference type="ARBA" id="ARBA00022448"/>
    </source>
</evidence>
<dbReference type="Gene3D" id="3.40.50.300">
    <property type="entry name" value="P-loop containing nucleotide triphosphate hydrolases"/>
    <property type="match status" value="1"/>
</dbReference>
<accession>A0A016XHA0</accession>
<dbReference type="SMART" id="SM00382">
    <property type="entry name" value="AAA"/>
    <property type="match status" value="1"/>
</dbReference>
<dbReference type="GO" id="GO:0005524">
    <property type="term" value="F:ATP binding"/>
    <property type="evidence" value="ECO:0007669"/>
    <property type="project" value="UniProtKB-KW"/>
</dbReference>
<dbReference type="eggNOG" id="COG1137">
    <property type="taxonomic scope" value="Bacteria"/>
</dbReference>
<dbReference type="OrthoDB" id="8846648at2"/>
<evidence type="ECO:0000259" key="5">
    <source>
        <dbReference type="SMART" id="SM00382"/>
    </source>
</evidence>
<dbReference type="EMBL" id="JEMG01000001">
    <property type="protein sequence ID" value="EYC51290.1"/>
    <property type="molecule type" value="Genomic_DNA"/>
</dbReference>
<dbReference type="RefSeq" id="WP_035607394.1">
    <property type="nucleotide sequence ID" value="NZ_JEMG01000001.1"/>
</dbReference>
<dbReference type="GO" id="GO:0016887">
    <property type="term" value="F:ATP hydrolysis activity"/>
    <property type="evidence" value="ECO:0007669"/>
    <property type="project" value="InterPro"/>
</dbReference>
<organism evidence="6 7">
    <name type="scientific">Hylemonella gracilis str. Niagara R</name>
    <dbReference type="NCBI Taxonomy" id="1458275"/>
    <lineage>
        <taxon>Bacteria</taxon>
        <taxon>Pseudomonadati</taxon>
        <taxon>Pseudomonadota</taxon>
        <taxon>Betaproteobacteria</taxon>
        <taxon>Burkholderiales</taxon>
        <taxon>Comamonadaceae</taxon>
        <taxon>Hylemonella</taxon>
    </lineage>
</organism>
<name>A0A016XHA0_9BURK</name>
<evidence type="ECO:0000256" key="3">
    <source>
        <dbReference type="ARBA" id="ARBA00022741"/>
    </source>
</evidence>
<protein>
    <recommendedName>
        <fullName evidence="5">AAA+ ATPase domain-containing protein</fullName>
    </recommendedName>
</protein>